<proteinExistence type="predicted"/>
<protein>
    <submittedName>
        <fullName evidence="1">Uncharacterized protein</fullName>
    </submittedName>
</protein>
<evidence type="ECO:0000313" key="1">
    <source>
        <dbReference type="EMBL" id="OIQ95003.1"/>
    </source>
</evidence>
<dbReference type="EMBL" id="MLJW01000175">
    <property type="protein sequence ID" value="OIQ95003.1"/>
    <property type="molecule type" value="Genomic_DNA"/>
</dbReference>
<sequence>MNGILYSILTTHPSVSVDSDGLNWSRLRSAPSFVIKGDHEFCSAPKRFFCSGLARARAAALSLSDRIAMPDAEYPCP</sequence>
<dbReference type="AlphaFoldDB" id="A0A1J5RZS9"/>
<name>A0A1J5RZS9_9ZZZZ</name>
<reference evidence="1" key="1">
    <citation type="submission" date="2016-10" db="EMBL/GenBank/DDBJ databases">
        <title>Sequence of Gallionella enrichment culture.</title>
        <authorList>
            <person name="Poehlein A."/>
            <person name="Muehling M."/>
            <person name="Daniel R."/>
        </authorList>
    </citation>
    <scope>NUCLEOTIDE SEQUENCE</scope>
</reference>
<organism evidence="1">
    <name type="scientific">mine drainage metagenome</name>
    <dbReference type="NCBI Taxonomy" id="410659"/>
    <lineage>
        <taxon>unclassified sequences</taxon>
        <taxon>metagenomes</taxon>
        <taxon>ecological metagenomes</taxon>
    </lineage>
</organism>
<gene>
    <name evidence="1" type="ORF">GALL_230170</name>
</gene>
<comment type="caution">
    <text evidence="1">The sequence shown here is derived from an EMBL/GenBank/DDBJ whole genome shotgun (WGS) entry which is preliminary data.</text>
</comment>
<accession>A0A1J5RZS9</accession>